<dbReference type="AlphaFoldDB" id="A0A7X8XWE5"/>
<evidence type="ECO:0008006" key="3">
    <source>
        <dbReference type="Google" id="ProtNLM"/>
    </source>
</evidence>
<name>A0A7X8XWE5_9BACT</name>
<dbReference type="Proteomes" id="UP000585050">
    <property type="component" value="Unassembled WGS sequence"/>
</dbReference>
<accession>A0A7X8XWE5</accession>
<organism evidence="1 2">
    <name type="scientific">Flammeovirga agarivorans</name>
    <dbReference type="NCBI Taxonomy" id="2726742"/>
    <lineage>
        <taxon>Bacteria</taxon>
        <taxon>Pseudomonadati</taxon>
        <taxon>Bacteroidota</taxon>
        <taxon>Cytophagia</taxon>
        <taxon>Cytophagales</taxon>
        <taxon>Flammeovirgaceae</taxon>
        <taxon>Flammeovirga</taxon>
    </lineage>
</organism>
<evidence type="ECO:0000313" key="2">
    <source>
        <dbReference type="Proteomes" id="UP000585050"/>
    </source>
</evidence>
<comment type="caution">
    <text evidence="1">The sequence shown here is derived from an EMBL/GenBank/DDBJ whole genome shotgun (WGS) entry which is preliminary data.</text>
</comment>
<protein>
    <recommendedName>
        <fullName evidence="3">Adenylosuccinate lyase</fullName>
    </recommendedName>
</protein>
<evidence type="ECO:0000313" key="1">
    <source>
        <dbReference type="EMBL" id="NLR92119.1"/>
    </source>
</evidence>
<sequence>MSNQMMSTNIEIAKADLSSKAKRDEFIQLILKNNLQEELYHEIKKQDSPQGNRLAWSLTVLSEIDNQWIIPLIDDMITWIPAIKTQGIHRSLLRTVAELPLSKKKDGEWVDFCFSLLENNKTDVAVEVHAMTILYKYCAVYPELANELIVILEDKLPFYSAAGKARAKKILSKLK</sequence>
<proteinExistence type="predicted"/>
<dbReference type="RefSeq" id="WP_168882824.1">
    <property type="nucleotide sequence ID" value="NZ_JABAIL010000003.1"/>
</dbReference>
<reference evidence="1 2" key="1">
    <citation type="submission" date="2020-04" db="EMBL/GenBank/DDBJ databases">
        <title>Flammeovirga sp. SR4, a novel species isolated from seawater.</title>
        <authorList>
            <person name="Wang X."/>
        </authorList>
    </citation>
    <scope>NUCLEOTIDE SEQUENCE [LARGE SCALE GENOMIC DNA]</scope>
    <source>
        <strain evidence="1 2">SR4</strain>
    </source>
</reference>
<gene>
    <name evidence="1" type="ORF">HGP29_12910</name>
</gene>
<keyword evidence="2" id="KW-1185">Reference proteome</keyword>
<dbReference type="EMBL" id="JABAIL010000003">
    <property type="protein sequence ID" value="NLR92119.1"/>
    <property type="molecule type" value="Genomic_DNA"/>
</dbReference>